<dbReference type="PANTHER" id="PTHR31286">
    <property type="entry name" value="GLYCINE-RICH CELL WALL STRUCTURAL PROTEIN 1.8-LIKE"/>
    <property type="match status" value="1"/>
</dbReference>
<dbReference type="AlphaFoldDB" id="A0AAD8TXC8"/>
<protein>
    <recommendedName>
        <fullName evidence="1">DUF4283 domain-containing protein</fullName>
    </recommendedName>
</protein>
<accession>A0AAD8TXC8</accession>
<evidence type="ECO:0000313" key="2">
    <source>
        <dbReference type="EMBL" id="KAK1695860.1"/>
    </source>
</evidence>
<sequence length="262" mass="29995">MGDLLLTEKEAAGLVIKGVNSSQAPRPRWAAVGKVCSPRRLVISALERSMERAWGLHRPAQFRDLGENRFVVRFYSEGVWKHVMKNGPWKFDFNVVLLREYDGSIHPSDMVFNSMEIWVRVLDLPMDMMNRAYGELIGGWIGKFISVEVDEDGFAWGKELRIRVAVRVDQPLMRGVNMKDYDDEVEGKWFDIKYEKIPYLCFDCGCLVHPAEGCQAKKDEVKQWETPPPRIPSQFRDRLGTAEGIHLRGLFIAMIASGVMSE</sequence>
<dbReference type="Pfam" id="PF14111">
    <property type="entry name" value="DUF4283"/>
    <property type="match status" value="1"/>
</dbReference>
<proteinExistence type="predicted"/>
<feature type="domain" description="DUF4283" evidence="1">
    <location>
        <begin position="29"/>
        <end position="102"/>
    </location>
</feature>
<dbReference type="EMBL" id="JAUUTY010000001">
    <property type="protein sequence ID" value="KAK1695860.1"/>
    <property type="molecule type" value="Genomic_DNA"/>
</dbReference>
<dbReference type="PANTHER" id="PTHR31286:SF134">
    <property type="entry name" value="OS01G0559450 PROTEIN"/>
    <property type="match status" value="1"/>
</dbReference>
<reference evidence="2" key="1">
    <citation type="submission" date="2023-07" db="EMBL/GenBank/DDBJ databases">
        <title>A chromosome-level genome assembly of Lolium multiflorum.</title>
        <authorList>
            <person name="Chen Y."/>
            <person name="Copetti D."/>
            <person name="Kolliker R."/>
            <person name="Studer B."/>
        </authorList>
    </citation>
    <scope>NUCLEOTIDE SEQUENCE</scope>
    <source>
        <strain evidence="2">02402/16</strain>
        <tissue evidence="2">Leaf</tissue>
    </source>
</reference>
<dbReference type="Proteomes" id="UP001231189">
    <property type="component" value="Unassembled WGS sequence"/>
</dbReference>
<comment type="caution">
    <text evidence="2">The sequence shown here is derived from an EMBL/GenBank/DDBJ whole genome shotgun (WGS) entry which is preliminary data.</text>
</comment>
<keyword evidence="3" id="KW-1185">Reference proteome</keyword>
<organism evidence="2 3">
    <name type="scientific">Lolium multiflorum</name>
    <name type="common">Italian ryegrass</name>
    <name type="synonym">Lolium perenne subsp. multiflorum</name>
    <dbReference type="NCBI Taxonomy" id="4521"/>
    <lineage>
        <taxon>Eukaryota</taxon>
        <taxon>Viridiplantae</taxon>
        <taxon>Streptophyta</taxon>
        <taxon>Embryophyta</taxon>
        <taxon>Tracheophyta</taxon>
        <taxon>Spermatophyta</taxon>
        <taxon>Magnoliopsida</taxon>
        <taxon>Liliopsida</taxon>
        <taxon>Poales</taxon>
        <taxon>Poaceae</taxon>
        <taxon>BOP clade</taxon>
        <taxon>Pooideae</taxon>
        <taxon>Poodae</taxon>
        <taxon>Poeae</taxon>
        <taxon>Poeae Chloroplast Group 2 (Poeae type)</taxon>
        <taxon>Loliodinae</taxon>
        <taxon>Loliinae</taxon>
        <taxon>Lolium</taxon>
    </lineage>
</organism>
<evidence type="ECO:0000313" key="3">
    <source>
        <dbReference type="Proteomes" id="UP001231189"/>
    </source>
</evidence>
<dbReference type="InterPro" id="IPR040256">
    <property type="entry name" value="At4g02000-like"/>
</dbReference>
<evidence type="ECO:0000259" key="1">
    <source>
        <dbReference type="Pfam" id="PF14111"/>
    </source>
</evidence>
<name>A0AAD8TXC8_LOLMU</name>
<gene>
    <name evidence="2" type="ORF">QYE76_012557</name>
</gene>
<dbReference type="InterPro" id="IPR025558">
    <property type="entry name" value="DUF4283"/>
</dbReference>